<dbReference type="AlphaFoldDB" id="A0A8X6WA19"/>
<dbReference type="EMBL" id="BMAU01021394">
    <property type="protein sequence ID" value="GFY30747.1"/>
    <property type="molecule type" value="Genomic_DNA"/>
</dbReference>
<comment type="caution">
    <text evidence="1">The sequence shown here is derived from an EMBL/GenBank/DDBJ whole genome shotgun (WGS) entry which is preliminary data.</text>
</comment>
<evidence type="ECO:0000313" key="1">
    <source>
        <dbReference type="EMBL" id="GFY30747.1"/>
    </source>
</evidence>
<protein>
    <submittedName>
        <fullName evidence="1">Uncharacterized protein</fullName>
    </submittedName>
</protein>
<gene>
    <name evidence="1" type="ORF">TNCV_3119071</name>
</gene>
<dbReference type="Proteomes" id="UP000887159">
    <property type="component" value="Unassembled WGS sequence"/>
</dbReference>
<evidence type="ECO:0000313" key="2">
    <source>
        <dbReference type="Proteomes" id="UP000887159"/>
    </source>
</evidence>
<accession>A0A8X6WA19</accession>
<sequence>MPHRFANNMTKCNLLRENIELDKRKQDKELTVTRHLGLRDATIRCSCKEWTDAILFHVPSCRSERNEAILWKAAQSSQGDTIRGRTAIKHNLLNYKREVTARAEVMISFCTK</sequence>
<organism evidence="1 2">
    <name type="scientific">Trichonephila clavipes</name>
    <name type="common">Golden silk orbweaver</name>
    <name type="synonym">Nephila clavipes</name>
    <dbReference type="NCBI Taxonomy" id="2585209"/>
    <lineage>
        <taxon>Eukaryota</taxon>
        <taxon>Metazoa</taxon>
        <taxon>Ecdysozoa</taxon>
        <taxon>Arthropoda</taxon>
        <taxon>Chelicerata</taxon>
        <taxon>Arachnida</taxon>
        <taxon>Araneae</taxon>
        <taxon>Araneomorphae</taxon>
        <taxon>Entelegynae</taxon>
        <taxon>Araneoidea</taxon>
        <taxon>Nephilidae</taxon>
        <taxon>Trichonephila</taxon>
    </lineage>
</organism>
<reference evidence="1" key="1">
    <citation type="submission" date="2020-08" db="EMBL/GenBank/DDBJ databases">
        <title>Multicomponent nature underlies the extraordinary mechanical properties of spider dragline silk.</title>
        <authorList>
            <person name="Kono N."/>
            <person name="Nakamura H."/>
            <person name="Mori M."/>
            <person name="Yoshida Y."/>
            <person name="Ohtoshi R."/>
            <person name="Malay A.D."/>
            <person name="Moran D.A.P."/>
            <person name="Tomita M."/>
            <person name="Numata K."/>
            <person name="Arakawa K."/>
        </authorList>
    </citation>
    <scope>NUCLEOTIDE SEQUENCE</scope>
</reference>
<keyword evidence="2" id="KW-1185">Reference proteome</keyword>
<proteinExistence type="predicted"/>
<name>A0A8X6WA19_TRICX</name>